<feature type="transmembrane region" description="Helical" evidence="6">
    <location>
        <begin position="78"/>
        <end position="102"/>
    </location>
</feature>
<evidence type="ECO:0000256" key="3">
    <source>
        <dbReference type="ARBA" id="ARBA00022692"/>
    </source>
</evidence>
<protein>
    <recommendedName>
        <fullName evidence="9">TerC family protein</fullName>
    </recommendedName>
</protein>
<dbReference type="Pfam" id="PF03741">
    <property type="entry name" value="TerC"/>
    <property type="match status" value="1"/>
</dbReference>
<evidence type="ECO:0000256" key="4">
    <source>
        <dbReference type="ARBA" id="ARBA00022989"/>
    </source>
</evidence>
<reference evidence="7 8" key="1">
    <citation type="journal article" date="2016" name="Environ. Microbiol.">
        <title>New Methyloceanibacter diversity from North Sea sediments includes methanotroph containing solely the soluble methane monooxygenase.</title>
        <authorList>
            <person name="Vekeman B."/>
            <person name="Kerckhof F.M."/>
            <person name="Cremers G."/>
            <person name="de Vos P."/>
            <person name="Vandamme P."/>
            <person name="Boon N."/>
            <person name="Op den Camp H.J."/>
            <person name="Heylen K."/>
        </authorList>
    </citation>
    <scope>NUCLEOTIDE SEQUENCE [LARGE SCALE GENOMIC DNA]</scope>
    <source>
        <strain evidence="7 8">R-67174</strain>
    </source>
</reference>
<dbReference type="STRING" id="1774968.AUC68_07630"/>
<evidence type="ECO:0000256" key="5">
    <source>
        <dbReference type="ARBA" id="ARBA00023136"/>
    </source>
</evidence>
<dbReference type="Proteomes" id="UP000094501">
    <property type="component" value="Unassembled WGS sequence"/>
</dbReference>
<dbReference type="RefSeq" id="WP_069437727.1">
    <property type="nucleotide sequence ID" value="NZ_LPWG01000012.1"/>
</dbReference>
<evidence type="ECO:0000313" key="7">
    <source>
        <dbReference type="EMBL" id="ODR99010.1"/>
    </source>
</evidence>
<feature type="transmembrane region" description="Helical" evidence="6">
    <location>
        <begin position="12"/>
        <end position="32"/>
    </location>
</feature>
<feature type="transmembrane region" description="Helical" evidence="6">
    <location>
        <begin position="123"/>
        <end position="148"/>
    </location>
</feature>
<keyword evidence="4 6" id="KW-1133">Transmembrane helix</keyword>
<dbReference type="GO" id="GO:0016020">
    <property type="term" value="C:membrane"/>
    <property type="evidence" value="ECO:0007669"/>
    <property type="project" value="UniProtKB-SubCell"/>
</dbReference>
<evidence type="ECO:0000313" key="8">
    <source>
        <dbReference type="Proteomes" id="UP000094501"/>
    </source>
</evidence>
<evidence type="ECO:0000256" key="6">
    <source>
        <dbReference type="SAM" id="Phobius"/>
    </source>
</evidence>
<comment type="similarity">
    <text evidence="2">Belongs to the TerC family.</text>
</comment>
<comment type="caution">
    <text evidence="7">The sequence shown here is derived from an EMBL/GenBank/DDBJ whole genome shotgun (WGS) entry which is preliminary data.</text>
</comment>
<sequence>MTFVEFLTDPHVWASFLALSAMEIVLGIDNVVFISVMVQRLPPEQQLTARRIGLTLALVFRVVMLAFLTWFIHMTTPIFTVSAYAFSWRDLVLLAGGLFLLVKGTREIHEGIEGAYDGSTSGPLVTSMTAAVIQIAVIDLVFSVDSIITAVGMADHIEVMIAAVVVAIAVMYVASGPVAAFIERHPTTKMLALSFLLLIGAALVADAFHFHIPRGYIYFAMAFSAGVEFVNVLASQKRRKRDTADGPPSPPGEE</sequence>
<gene>
    <name evidence="7" type="ORF">AUC68_07630</name>
</gene>
<feature type="transmembrane region" description="Helical" evidence="6">
    <location>
        <begin position="191"/>
        <end position="210"/>
    </location>
</feature>
<proteinExistence type="inferred from homology"/>
<accession>A0A1E3VZQ8</accession>
<evidence type="ECO:0000256" key="1">
    <source>
        <dbReference type="ARBA" id="ARBA00004141"/>
    </source>
</evidence>
<keyword evidence="8" id="KW-1185">Reference proteome</keyword>
<name>A0A1E3VZQ8_9HYPH</name>
<feature type="transmembrane region" description="Helical" evidence="6">
    <location>
        <begin position="216"/>
        <end position="234"/>
    </location>
</feature>
<dbReference type="InterPro" id="IPR005496">
    <property type="entry name" value="Integral_membrane_TerC"/>
</dbReference>
<evidence type="ECO:0008006" key="9">
    <source>
        <dbReference type="Google" id="ProtNLM"/>
    </source>
</evidence>
<comment type="subcellular location">
    <subcellularLocation>
        <location evidence="1">Membrane</location>
        <topology evidence="1">Multi-pass membrane protein</topology>
    </subcellularLocation>
</comment>
<dbReference type="PANTHER" id="PTHR30238">
    <property type="entry name" value="MEMBRANE BOUND PREDICTED REDOX MODULATOR"/>
    <property type="match status" value="1"/>
</dbReference>
<dbReference type="PANTHER" id="PTHR30238:SF4">
    <property type="entry name" value="SLL1022 PROTEIN"/>
    <property type="match status" value="1"/>
</dbReference>
<dbReference type="EMBL" id="LPWG01000012">
    <property type="protein sequence ID" value="ODR99010.1"/>
    <property type="molecule type" value="Genomic_DNA"/>
</dbReference>
<keyword evidence="3 6" id="KW-0812">Transmembrane</keyword>
<feature type="transmembrane region" description="Helical" evidence="6">
    <location>
        <begin position="160"/>
        <end position="182"/>
    </location>
</feature>
<evidence type="ECO:0000256" key="2">
    <source>
        <dbReference type="ARBA" id="ARBA00007511"/>
    </source>
</evidence>
<dbReference type="AlphaFoldDB" id="A0A1E3VZQ8"/>
<feature type="transmembrane region" description="Helical" evidence="6">
    <location>
        <begin position="52"/>
        <end position="72"/>
    </location>
</feature>
<keyword evidence="5 6" id="KW-0472">Membrane</keyword>
<dbReference type="OrthoDB" id="9805314at2"/>
<organism evidence="7 8">
    <name type="scientific">Methyloceanibacter methanicus</name>
    <dbReference type="NCBI Taxonomy" id="1774968"/>
    <lineage>
        <taxon>Bacteria</taxon>
        <taxon>Pseudomonadati</taxon>
        <taxon>Pseudomonadota</taxon>
        <taxon>Alphaproteobacteria</taxon>
        <taxon>Hyphomicrobiales</taxon>
        <taxon>Hyphomicrobiaceae</taxon>
        <taxon>Methyloceanibacter</taxon>
    </lineage>
</organism>